<protein>
    <submittedName>
        <fullName evidence="2">Uncharacterized protein</fullName>
    </submittedName>
</protein>
<reference evidence="3" key="1">
    <citation type="submission" date="2017-09" db="EMBL/GenBank/DDBJ databases">
        <title>Depth-based differentiation of microbial function through sediment-hosted aquifers and enrichment of novel symbionts in the deep terrestrial subsurface.</title>
        <authorList>
            <person name="Probst A.J."/>
            <person name="Ladd B."/>
            <person name="Jarett J.K."/>
            <person name="Geller-Mcgrath D.E."/>
            <person name="Sieber C.M.K."/>
            <person name="Emerson J.B."/>
            <person name="Anantharaman K."/>
            <person name="Thomas B.C."/>
            <person name="Malmstrom R."/>
            <person name="Stieglmeier M."/>
            <person name="Klingl A."/>
            <person name="Woyke T."/>
            <person name="Ryan C.M."/>
            <person name="Banfield J.F."/>
        </authorList>
    </citation>
    <scope>NUCLEOTIDE SEQUENCE [LARGE SCALE GENOMIC DNA]</scope>
</reference>
<keyword evidence="1" id="KW-1133">Transmembrane helix</keyword>
<evidence type="ECO:0000256" key="1">
    <source>
        <dbReference type="SAM" id="Phobius"/>
    </source>
</evidence>
<keyword evidence="1" id="KW-0472">Membrane</keyword>
<dbReference type="AlphaFoldDB" id="A0A2M7E7C6"/>
<name>A0A2M7E7C6_9BACT</name>
<proteinExistence type="predicted"/>
<dbReference type="Proteomes" id="UP000228886">
    <property type="component" value="Unassembled WGS sequence"/>
</dbReference>
<evidence type="ECO:0000313" key="3">
    <source>
        <dbReference type="Proteomes" id="UP000228886"/>
    </source>
</evidence>
<gene>
    <name evidence="2" type="ORF">COS11_06445</name>
</gene>
<sequence length="136" mass="15992">MREERKMDDQKLDEILGTLKDVEPSVNFRTKFWQRVEIAEKRRSLVFKRLVPAFATLTILLIAFLMQFPKSSPEPAFLISQKDMENFSTEELLAETTNYFSPKTIATELLTSEEIFVALVPREIREEIREEILNHE</sequence>
<keyword evidence="1" id="KW-0812">Transmembrane</keyword>
<dbReference type="EMBL" id="PETL01000308">
    <property type="protein sequence ID" value="PIV63624.1"/>
    <property type="molecule type" value="Genomic_DNA"/>
</dbReference>
<evidence type="ECO:0000313" key="2">
    <source>
        <dbReference type="EMBL" id="PIV63624.1"/>
    </source>
</evidence>
<organism evidence="2 3">
    <name type="scientific">bacterium (Candidatus Ratteibacteria) CG01_land_8_20_14_3_00_40_19</name>
    <dbReference type="NCBI Taxonomy" id="2014290"/>
    <lineage>
        <taxon>Bacteria</taxon>
        <taxon>Candidatus Ratteibacteria</taxon>
    </lineage>
</organism>
<feature type="transmembrane region" description="Helical" evidence="1">
    <location>
        <begin position="50"/>
        <end position="68"/>
    </location>
</feature>
<accession>A0A2M7E7C6</accession>
<comment type="caution">
    <text evidence="2">The sequence shown here is derived from an EMBL/GenBank/DDBJ whole genome shotgun (WGS) entry which is preliminary data.</text>
</comment>